<dbReference type="Proteomes" id="UP000256869">
    <property type="component" value="Unassembled WGS sequence"/>
</dbReference>
<dbReference type="InterPro" id="IPR000700">
    <property type="entry name" value="PAS-assoc_C"/>
</dbReference>
<feature type="domain" description="Response regulatory" evidence="22">
    <location>
        <begin position="871"/>
        <end position="988"/>
    </location>
</feature>
<dbReference type="SUPFAM" id="SSF55874">
    <property type="entry name" value="ATPase domain of HSP90 chaperone/DNA topoisomerase II/histidine kinase"/>
    <property type="match status" value="1"/>
</dbReference>
<keyword evidence="5" id="KW-1003">Cell membrane</keyword>
<dbReference type="InterPro" id="IPR004358">
    <property type="entry name" value="Sig_transdc_His_kin-like_C"/>
</dbReference>
<dbReference type="InterPro" id="IPR011006">
    <property type="entry name" value="CheY-like_superfamily"/>
</dbReference>
<evidence type="ECO:0000256" key="20">
    <source>
        <dbReference type="SAM" id="Phobius"/>
    </source>
</evidence>
<dbReference type="SMART" id="SM00387">
    <property type="entry name" value="HATPase_c"/>
    <property type="match status" value="1"/>
</dbReference>
<dbReference type="CDD" id="cd12912">
    <property type="entry name" value="PDC2_MCP_like"/>
    <property type="match status" value="1"/>
</dbReference>
<dbReference type="SUPFAM" id="SSF47384">
    <property type="entry name" value="Homodimeric domain of signal transducing histidine kinase"/>
    <property type="match status" value="1"/>
</dbReference>
<feature type="transmembrane region" description="Helical" evidence="20">
    <location>
        <begin position="279"/>
        <end position="300"/>
    </location>
</feature>
<evidence type="ECO:0000259" key="25">
    <source>
        <dbReference type="PROSITE" id="PS50885"/>
    </source>
</evidence>
<dbReference type="PANTHER" id="PTHR45339:SF1">
    <property type="entry name" value="HYBRID SIGNAL TRANSDUCTION HISTIDINE KINASE J"/>
    <property type="match status" value="1"/>
</dbReference>
<dbReference type="InterPro" id="IPR005467">
    <property type="entry name" value="His_kinase_dom"/>
</dbReference>
<evidence type="ECO:0000256" key="10">
    <source>
        <dbReference type="ARBA" id="ARBA00022777"/>
    </source>
</evidence>
<keyword evidence="11" id="KW-0067">ATP-binding</keyword>
<feature type="domain" description="HAMP" evidence="25">
    <location>
        <begin position="303"/>
        <end position="356"/>
    </location>
</feature>
<dbReference type="GO" id="GO:0000155">
    <property type="term" value="F:phosphorelay sensor kinase activity"/>
    <property type="evidence" value="ECO:0007669"/>
    <property type="project" value="InterPro"/>
</dbReference>
<dbReference type="AlphaFoldDB" id="A0A3D9HZ38"/>
<keyword evidence="6 19" id="KW-0597">Phosphoprotein</keyword>
<dbReference type="PROSITE" id="PS50112">
    <property type="entry name" value="PAS"/>
    <property type="match status" value="2"/>
</dbReference>
<dbReference type="NCBIfam" id="TIGR00229">
    <property type="entry name" value="sensory_box"/>
    <property type="match status" value="2"/>
</dbReference>
<dbReference type="FunFam" id="3.30.565.10:FF:000010">
    <property type="entry name" value="Sensor histidine kinase RcsC"/>
    <property type="match status" value="1"/>
</dbReference>
<dbReference type="EMBL" id="QRDY01000022">
    <property type="protein sequence ID" value="RED54695.1"/>
    <property type="molecule type" value="Genomic_DNA"/>
</dbReference>
<dbReference type="CDD" id="cd00088">
    <property type="entry name" value="HPT"/>
    <property type="match status" value="1"/>
</dbReference>
<evidence type="ECO:0000256" key="14">
    <source>
        <dbReference type="ARBA" id="ARBA00023136"/>
    </source>
</evidence>
<evidence type="ECO:0000259" key="21">
    <source>
        <dbReference type="PROSITE" id="PS50109"/>
    </source>
</evidence>
<keyword evidence="12 20" id="KW-1133">Transmembrane helix</keyword>
<dbReference type="GO" id="GO:0006355">
    <property type="term" value="P:regulation of DNA-templated transcription"/>
    <property type="evidence" value="ECO:0007669"/>
    <property type="project" value="InterPro"/>
</dbReference>
<dbReference type="SMART" id="SM00388">
    <property type="entry name" value="HisKA"/>
    <property type="match status" value="1"/>
</dbReference>
<organism evidence="27 28">
    <name type="scientific">Cohnella lupini</name>
    <dbReference type="NCBI Taxonomy" id="1294267"/>
    <lineage>
        <taxon>Bacteria</taxon>
        <taxon>Bacillati</taxon>
        <taxon>Bacillota</taxon>
        <taxon>Bacilli</taxon>
        <taxon>Bacillales</taxon>
        <taxon>Paenibacillaceae</taxon>
        <taxon>Cohnella</taxon>
    </lineage>
</organism>
<dbReference type="PANTHER" id="PTHR45339">
    <property type="entry name" value="HYBRID SIGNAL TRANSDUCTION HISTIDINE KINASE J"/>
    <property type="match status" value="1"/>
</dbReference>
<dbReference type="CDD" id="cd17546">
    <property type="entry name" value="REC_hyHK_CKI1_RcsC-like"/>
    <property type="match status" value="1"/>
</dbReference>
<dbReference type="Pfam" id="PF13426">
    <property type="entry name" value="PAS_9"/>
    <property type="match status" value="1"/>
</dbReference>
<dbReference type="InterPro" id="IPR036641">
    <property type="entry name" value="HPT_dom_sf"/>
</dbReference>
<feature type="domain" description="PAS" evidence="23">
    <location>
        <begin position="369"/>
        <end position="403"/>
    </location>
</feature>
<evidence type="ECO:0000256" key="8">
    <source>
        <dbReference type="ARBA" id="ARBA00022692"/>
    </source>
</evidence>
<feature type="domain" description="PAS" evidence="23">
    <location>
        <begin position="492"/>
        <end position="529"/>
    </location>
</feature>
<dbReference type="Pfam" id="PF00512">
    <property type="entry name" value="HisKA"/>
    <property type="match status" value="1"/>
</dbReference>
<dbReference type="SUPFAM" id="SSF47226">
    <property type="entry name" value="Histidine-containing phosphotransfer domain, HPT domain"/>
    <property type="match status" value="1"/>
</dbReference>
<dbReference type="SMART" id="SM00304">
    <property type="entry name" value="HAMP"/>
    <property type="match status" value="1"/>
</dbReference>
<feature type="domain" description="HPt" evidence="26">
    <location>
        <begin position="1173"/>
        <end position="1270"/>
    </location>
</feature>
<evidence type="ECO:0000256" key="13">
    <source>
        <dbReference type="ARBA" id="ARBA00023012"/>
    </source>
</evidence>
<dbReference type="SMART" id="SM00448">
    <property type="entry name" value="REC"/>
    <property type="match status" value="2"/>
</dbReference>
<dbReference type="InterPro" id="IPR003594">
    <property type="entry name" value="HATPase_dom"/>
</dbReference>
<dbReference type="Pfam" id="PF02518">
    <property type="entry name" value="HATPase_c"/>
    <property type="match status" value="1"/>
</dbReference>
<dbReference type="Pfam" id="PF00672">
    <property type="entry name" value="HAMP"/>
    <property type="match status" value="1"/>
</dbReference>
<dbReference type="CDD" id="cd00130">
    <property type="entry name" value="PAS"/>
    <property type="match status" value="2"/>
</dbReference>
<dbReference type="PRINTS" id="PR00344">
    <property type="entry name" value="BCTRLSENSOR"/>
</dbReference>
<dbReference type="InterPro" id="IPR003660">
    <property type="entry name" value="HAMP_dom"/>
</dbReference>
<feature type="domain" description="Histidine kinase" evidence="21">
    <location>
        <begin position="634"/>
        <end position="855"/>
    </location>
</feature>
<dbReference type="InterPro" id="IPR008207">
    <property type="entry name" value="Sig_transdc_His_kin_Hpt_dom"/>
</dbReference>
<evidence type="ECO:0000259" key="22">
    <source>
        <dbReference type="PROSITE" id="PS50110"/>
    </source>
</evidence>
<evidence type="ECO:0000256" key="1">
    <source>
        <dbReference type="ARBA" id="ARBA00000085"/>
    </source>
</evidence>
<dbReference type="PROSITE" id="PS50109">
    <property type="entry name" value="HIS_KIN"/>
    <property type="match status" value="1"/>
</dbReference>
<feature type="domain" description="Response regulatory" evidence="22">
    <location>
        <begin position="1021"/>
        <end position="1137"/>
    </location>
</feature>
<evidence type="ECO:0000256" key="4">
    <source>
        <dbReference type="ARBA" id="ARBA00012438"/>
    </source>
</evidence>
<dbReference type="FunFam" id="1.10.287.130:FF:000002">
    <property type="entry name" value="Two-component osmosensing histidine kinase"/>
    <property type="match status" value="1"/>
</dbReference>
<evidence type="ECO:0000256" key="6">
    <source>
        <dbReference type="ARBA" id="ARBA00022553"/>
    </source>
</evidence>
<evidence type="ECO:0000259" key="24">
    <source>
        <dbReference type="PROSITE" id="PS50113"/>
    </source>
</evidence>
<dbReference type="InterPro" id="IPR036890">
    <property type="entry name" value="HATPase_C_sf"/>
</dbReference>
<comment type="subunit">
    <text evidence="15">At low DSF concentrations, interacts with RpfF.</text>
</comment>
<evidence type="ECO:0000256" key="17">
    <source>
        <dbReference type="ARBA" id="ARBA00074306"/>
    </source>
</evidence>
<keyword evidence="7" id="KW-0808">Transferase</keyword>
<keyword evidence="10" id="KW-0418">Kinase</keyword>
<dbReference type="Gene3D" id="3.40.50.2300">
    <property type="match status" value="2"/>
</dbReference>
<dbReference type="EC" id="2.7.13.3" evidence="4"/>
<sequence length="1270" mass="144095">MFKSLRFKIVAALVFINITSFIAMNLINYETLNKQMNKQLISQSITNLKSTVSNLNTMLELRMKESELIIHSIPDRLQSTDQRLAFLREEVPLANLPTKHIGIAEKGSDMRLLNGTLLPFDGNPAFERAMKGNTSYTDIQLDQNGFPVIWLMIPLYDATNDISGVVGLAFDSTKLLSEQLQLKSNMSDYKESSIILIDAEANLLYHPDASLILKRNYMRDEPNLSDMGERLKTRLEGYREEEIFGRVLKTFYVRVPGTDWFAVFVVSKSEFVAPLRHSMWMNMGLIALTEIVLGAFLYFIMQRSVLNRLKQVVEVTKYVAAGNFYPPPLRIQSRDEIGILASSVNGMIDNLQDLFEPFQAFIRHNQYAMIVTDSQFVITSYNKRAEEMLGYTEREVMGRKSLLLWHDHDQIVERSNYYSEKLKRHVPPDESALFVLSHKGFLPDWEWIWIDRKGTRMLVTLNPSVMRHPDGTTKGYVLIARDISEIKQAVATNTRLLEIIESAHDTIASFDMRGHIFYLNQAGHAFLGIDSLTEQNNLLSQYMPIPTTVRFADGLTEAQKKGYWQSEIEIMGAAGRMQTASITVVAHLTDDDRSTYFSTIVRDISDLKETQRQLVKAKDEADDANEAKSSFLARMSHEIRTPLNGIIGLTYLLQRSELTEIQADYLRQVSDSSQNLLRILNDILDFSKLEADKLSLERVPFRIEDSVQRLSGIFSVLLGPKPVDFIISVDRELPDWIIGDPTRLEQVLLNLGSNAIKFTNRGLIQLSIDLIQVRDGYARIRFVVKDTGIGMTEQQRKQLFLPFVQADEKTSRKYGGTGLGLVISHTLIERMGGQITADSKYQVGSKFQFDLSFEVDNKHAASYKPQFAGLNVIVLEDQVQVAEHWRDLLYSLGCDVITLSTWTQASSLIHESKWDLMIVDMEAGDMHGEETWMDWKTQLNAHGLKVISHTTLLGRDALQQLPDEFKPAVVMVKPFSSLHVQQALQAVVSSYEEAKLRDEVIVTPPAPIRSRSDSTGQEPLRIMVVDDQIINRLVVKQLLEQQGFEVDQMESGLNAVTALELLRTDLILMDLHMPEMDGIEATKHIRKFYDAERLPIVALTADVTKEQHARCYAAGMNDIMTKPIEPDHLFAVLRRWLPVSDSVIAPLRTEQLDSWPETPGLHIKQALRRLDGKSALYLQLLDKFMKQYSDTEDKLAELLKSGNKRDAIRLVHSLSGAAGHLGASNIQETATAMENALRDEGDWEILKQDLFQSIQIVMGTISSLILQKRS</sequence>
<evidence type="ECO:0000313" key="27">
    <source>
        <dbReference type="EMBL" id="RED54695.1"/>
    </source>
</evidence>
<dbReference type="Gene3D" id="3.30.450.20">
    <property type="entry name" value="PAS domain"/>
    <property type="match status" value="3"/>
</dbReference>
<feature type="modified residue" description="4-aspartylphosphate" evidence="19">
    <location>
        <position position="920"/>
    </location>
</feature>
<keyword evidence="14 20" id="KW-0472">Membrane</keyword>
<evidence type="ECO:0000259" key="26">
    <source>
        <dbReference type="PROSITE" id="PS50894"/>
    </source>
</evidence>
<keyword evidence="13" id="KW-0902">Two-component regulatory system</keyword>
<evidence type="ECO:0000256" key="18">
    <source>
        <dbReference type="PROSITE-ProRule" id="PRU00110"/>
    </source>
</evidence>
<name>A0A3D9HZ38_9BACL</name>
<dbReference type="SMART" id="SM00086">
    <property type="entry name" value="PAC"/>
    <property type="match status" value="3"/>
</dbReference>
<gene>
    <name evidence="27" type="ORF">DFP95_12220</name>
</gene>
<evidence type="ECO:0000256" key="2">
    <source>
        <dbReference type="ARBA" id="ARBA00004651"/>
    </source>
</evidence>
<protein>
    <recommendedName>
        <fullName evidence="17">Circadian input-output histidine kinase CikA</fullName>
        <ecNumber evidence="4">2.7.13.3</ecNumber>
    </recommendedName>
    <alternativeName>
        <fullName evidence="16">Sensory/regulatory protein RpfC</fullName>
    </alternativeName>
</protein>
<evidence type="ECO:0000256" key="11">
    <source>
        <dbReference type="ARBA" id="ARBA00022840"/>
    </source>
</evidence>
<comment type="subcellular location">
    <subcellularLocation>
        <location evidence="2">Cell membrane</location>
        <topology evidence="2">Multi-pass membrane protein</topology>
    </subcellularLocation>
</comment>
<dbReference type="PROSITE" id="PS50110">
    <property type="entry name" value="RESPONSE_REGULATORY"/>
    <property type="match status" value="2"/>
</dbReference>
<dbReference type="SUPFAM" id="SSF52172">
    <property type="entry name" value="CheY-like"/>
    <property type="match status" value="2"/>
</dbReference>
<dbReference type="RefSeq" id="WP_115995229.1">
    <property type="nucleotide sequence ID" value="NZ_QRDY01000022.1"/>
</dbReference>
<dbReference type="CDD" id="cd06225">
    <property type="entry name" value="HAMP"/>
    <property type="match status" value="1"/>
</dbReference>
<evidence type="ECO:0000256" key="19">
    <source>
        <dbReference type="PROSITE-ProRule" id="PRU00169"/>
    </source>
</evidence>
<dbReference type="PROSITE" id="PS50894">
    <property type="entry name" value="HPT"/>
    <property type="match status" value="1"/>
</dbReference>
<dbReference type="CDD" id="cd16922">
    <property type="entry name" value="HATPase_EvgS-ArcB-TorS-like"/>
    <property type="match status" value="1"/>
</dbReference>
<dbReference type="OrthoDB" id="9809348at2"/>
<reference evidence="27 28" key="1">
    <citation type="submission" date="2018-07" db="EMBL/GenBank/DDBJ databases">
        <title>Genomic Encyclopedia of Type Strains, Phase III (KMG-III): the genomes of soil and plant-associated and newly described type strains.</title>
        <authorList>
            <person name="Whitman W."/>
        </authorList>
    </citation>
    <scope>NUCLEOTIDE SEQUENCE [LARGE SCALE GENOMIC DNA]</scope>
    <source>
        <strain evidence="27 28">CECT 8236</strain>
    </source>
</reference>
<dbReference type="PROSITE" id="PS50113">
    <property type="entry name" value="PAC"/>
    <property type="match status" value="2"/>
</dbReference>
<comment type="caution">
    <text evidence="27">The sequence shown here is derived from an EMBL/GenBank/DDBJ whole genome shotgun (WGS) entry which is preliminary data.</text>
</comment>
<evidence type="ECO:0000259" key="23">
    <source>
        <dbReference type="PROSITE" id="PS50112"/>
    </source>
</evidence>
<dbReference type="Pfam" id="PF01627">
    <property type="entry name" value="Hpt"/>
    <property type="match status" value="1"/>
</dbReference>
<dbReference type="Gene3D" id="1.20.120.160">
    <property type="entry name" value="HPT domain"/>
    <property type="match status" value="1"/>
</dbReference>
<evidence type="ECO:0000256" key="3">
    <source>
        <dbReference type="ARBA" id="ARBA00006402"/>
    </source>
</evidence>
<feature type="domain" description="PAC" evidence="24">
    <location>
        <begin position="564"/>
        <end position="616"/>
    </location>
</feature>
<keyword evidence="28" id="KW-1185">Reference proteome</keyword>
<dbReference type="InterPro" id="IPR036097">
    <property type="entry name" value="HisK_dim/P_sf"/>
</dbReference>
<evidence type="ECO:0000256" key="12">
    <source>
        <dbReference type="ARBA" id="ARBA00022989"/>
    </source>
</evidence>
<dbReference type="Gene3D" id="3.30.565.10">
    <property type="entry name" value="Histidine kinase-like ATPase, C-terminal domain"/>
    <property type="match status" value="1"/>
</dbReference>
<dbReference type="InterPro" id="IPR035965">
    <property type="entry name" value="PAS-like_dom_sf"/>
</dbReference>
<dbReference type="CDD" id="cd00082">
    <property type="entry name" value="HisKA"/>
    <property type="match status" value="1"/>
</dbReference>
<dbReference type="InterPro" id="IPR003661">
    <property type="entry name" value="HisK_dim/P_dom"/>
</dbReference>
<dbReference type="SUPFAM" id="SSF55785">
    <property type="entry name" value="PYP-like sensor domain (PAS domain)"/>
    <property type="match status" value="2"/>
</dbReference>
<comment type="catalytic activity">
    <reaction evidence="1">
        <text>ATP + protein L-histidine = ADP + protein N-phospho-L-histidine.</text>
        <dbReference type="EC" id="2.7.13.3"/>
    </reaction>
</comment>
<dbReference type="SMART" id="SM00073">
    <property type="entry name" value="HPT"/>
    <property type="match status" value="1"/>
</dbReference>
<feature type="modified residue" description="Phosphohistidine" evidence="18">
    <location>
        <position position="1212"/>
    </location>
</feature>
<accession>A0A3D9HZ38</accession>
<evidence type="ECO:0000256" key="15">
    <source>
        <dbReference type="ARBA" id="ARBA00064003"/>
    </source>
</evidence>
<feature type="domain" description="PAC" evidence="24">
    <location>
        <begin position="443"/>
        <end position="495"/>
    </location>
</feature>
<evidence type="ECO:0000313" key="28">
    <source>
        <dbReference type="Proteomes" id="UP000256869"/>
    </source>
</evidence>
<evidence type="ECO:0000256" key="7">
    <source>
        <dbReference type="ARBA" id="ARBA00022679"/>
    </source>
</evidence>
<dbReference type="PROSITE" id="PS50885">
    <property type="entry name" value="HAMP"/>
    <property type="match status" value="1"/>
</dbReference>
<dbReference type="Pfam" id="PF00072">
    <property type="entry name" value="Response_reg"/>
    <property type="match status" value="1"/>
</dbReference>
<dbReference type="SUPFAM" id="SSF158472">
    <property type="entry name" value="HAMP domain-like"/>
    <property type="match status" value="1"/>
</dbReference>
<keyword evidence="9" id="KW-0547">Nucleotide-binding</keyword>
<evidence type="ECO:0000256" key="5">
    <source>
        <dbReference type="ARBA" id="ARBA00022475"/>
    </source>
</evidence>
<dbReference type="Pfam" id="PF13188">
    <property type="entry name" value="PAS_8"/>
    <property type="match status" value="1"/>
</dbReference>
<feature type="transmembrane region" description="Helical" evidence="20">
    <location>
        <begin position="7"/>
        <end position="27"/>
    </location>
</feature>
<keyword evidence="8 20" id="KW-0812">Transmembrane</keyword>
<dbReference type="Gene3D" id="6.10.340.10">
    <property type="match status" value="1"/>
</dbReference>
<dbReference type="InterPro" id="IPR001789">
    <property type="entry name" value="Sig_transdc_resp-reg_receiver"/>
</dbReference>
<dbReference type="GO" id="GO:0005886">
    <property type="term" value="C:plasma membrane"/>
    <property type="evidence" value="ECO:0007669"/>
    <property type="project" value="UniProtKB-SubCell"/>
</dbReference>
<evidence type="ECO:0000256" key="9">
    <source>
        <dbReference type="ARBA" id="ARBA00022741"/>
    </source>
</evidence>
<dbReference type="GO" id="GO:0005524">
    <property type="term" value="F:ATP binding"/>
    <property type="evidence" value="ECO:0007669"/>
    <property type="project" value="UniProtKB-KW"/>
</dbReference>
<proteinExistence type="inferred from homology"/>
<dbReference type="InterPro" id="IPR001610">
    <property type="entry name" value="PAC"/>
</dbReference>
<feature type="modified residue" description="4-aspartylphosphate" evidence="19">
    <location>
        <position position="1070"/>
    </location>
</feature>
<evidence type="ECO:0000256" key="16">
    <source>
        <dbReference type="ARBA" id="ARBA00068150"/>
    </source>
</evidence>
<dbReference type="SMART" id="SM00091">
    <property type="entry name" value="PAS"/>
    <property type="match status" value="2"/>
</dbReference>
<comment type="similarity">
    <text evidence="3">In the N-terminal section; belongs to the phytochrome family.</text>
</comment>
<dbReference type="InterPro" id="IPR000014">
    <property type="entry name" value="PAS"/>
</dbReference>
<dbReference type="Gene3D" id="1.10.287.130">
    <property type="match status" value="1"/>
</dbReference>